<dbReference type="EMBL" id="HBFQ01062023">
    <property type="protein sequence ID" value="CAD8869626.1"/>
    <property type="molecule type" value="Transcribed_RNA"/>
</dbReference>
<dbReference type="AlphaFoldDB" id="A0A7S1AYY5"/>
<evidence type="ECO:0000256" key="4">
    <source>
        <dbReference type="ARBA" id="ARBA00023002"/>
    </source>
</evidence>
<dbReference type="GO" id="GO:0051213">
    <property type="term" value="F:dioxygenase activity"/>
    <property type="evidence" value="ECO:0007669"/>
    <property type="project" value="UniProtKB-KW"/>
</dbReference>
<evidence type="ECO:0000313" key="7">
    <source>
        <dbReference type="EMBL" id="CAD8869626.1"/>
    </source>
</evidence>
<reference evidence="7" key="1">
    <citation type="submission" date="2021-01" db="EMBL/GenBank/DDBJ databases">
        <authorList>
            <person name="Corre E."/>
            <person name="Pelletier E."/>
            <person name="Niang G."/>
            <person name="Scheremetjew M."/>
            <person name="Finn R."/>
            <person name="Kale V."/>
            <person name="Holt S."/>
            <person name="Cochrane G."/>
            <person name="Meng A."/>
            <person name="Brown T."/>
            <person name="Cohen L."/>
        </authorList>
    </citation>
    <scope>NUCLEOTIDE SEQUENCE</scope>
</reference>
<keyword evidence="3" id="KW-0223">Dioxygenase</keyword>
<feature type="domain" description="TauD/TfdA-like" evidence="6">
    <location>
        <begin position="77"/>
        <end position="345"/>
    </location>
</feature>
<dbReference type="InterPro" id="IPR003819">
    <property type="entry name" value="TauD/TfdA-like"/>
</dbReference>
<sequence length="398" mass="44340">MSAEQVHALFQSAGFEPPADMPLQDAFDLLMQVVQRQMQQQSLRSTPPRGRTAIRPSLVKVPEVLEKFGVSAEILECVGVEVKGVDTTQRLHPELAGAIEMLMAEHGFVLFRDQGSEQNEMNIRGRYLTGDQQCELSLAFGKGELHSTHGNHEECPNRDIFRLSNDASHGFNEVGPEWHNDGSFCRSVFGYVVYHIVKAPEGPGNTHFAHLGKAYDLLRSDQKDRFSKCASVNSNGGVVHPLVHDHPVSGRTSLFVHTGMTGSIIERAEAPKLGLELSGIKAWNHKEMDSFFVEFTDLLDRPEVSVSHKWREGDVIIIDNLAVAHKASLGAHQMASGLRILHRTTCAATDPLDPSPQLQFPLLLDTARPCPFKEDDAVWVEGYVGFRWGDWQKRSRPH</sequence>
<organism evidence="7">
    <name type="scientific">Noctiluca scintillans</name>
    <name type="common">Sea sparkle</name>
    <name type="synonym">Red tide dinoflagellate</name>
    <dbReference type="NCBI Taxonomy" id="2966"/>
    <lineage>
        <taxon>Eukaryota</taxon>
        <taxon>Sar</taxon>
        <taxon>Alveolata</taxon>
        <taxon>Dinophyceae</taxon>
        <taxon>Noctilucales</taxon>
        <taxon>Noctilucaceae</taxon>
        <taxon>Noctiluca</taxon>
    </lineage>
</organism>
<evidence type="ECO:0000256" key="2">
    <source>
        <dbReference type="ARBA" id="ARBA00022723"/>
    </source>
</evidence>
<evidence type="ECO:0000256" key="1">
    <source>
        <dbReference type="ARBA" id="ARBA00005896"/>
    </source>
</evidence>
<dbReference type="Pfam" id="PF02668">
    <property type="entry name" value="TauD"/>
    <property type="match status" value="1"/>
</dbReference>
<dbReference type="GO" id="GO:0046872">
    <property type="term" value="F:metal ion binding"/>
    <property type="evidence" value="ECO:0007669"/>
    <property type="project" value="UniProtKB-KW"/>
</dbReference>
<evidence type="ECO:0000256" key="3">
    <source>
        <dbReference type="ARBA" id="ARBA00022964"/>
    </source>
</evidence>
<dbReference type="PANTHER" id="PTHR43779:SF3">
    <property type="entry name" value="(3R)-3-[(CARBOXYMETHYL)AMINO]FATTY ACID OXYGENASE_DECARBOXYLASE"/>
    <property type="match status" value="1"/>
</dbReference>
<accession>A0A7S1AYY5</accession>
<dbReference type="Gene3D" id="3.60.130.10">
    <property type="entry name" value="Clavaminate synthase-like"/>
    <property type="match status" value="1"/>
</dbReference>
<name>A0A7S1AYY5_NOCSC</name>
<dbReference type="InterPro" id="IPR042098">
    <property type="entry name" value="TauD-like_sf"/>
</dbReference>
<gene>
    <name evidence="7" type="ORF">NSCI0253_LOCUS43982</name>
</gene>
<dbReference type="SUPFAM" id="SSF51197">
    <property type="entry name" value="Clavaminate synthase-like"/>
    <property type="match status" value="1"/>
</dbReference>
<dbReference type="InterPro" id="IPR051178">
    <property type="entry name" value="TfdA_dioxygenase"/>
</dbReference>
<comment type="similarity">
    <text evidence="1">Belongs to the TfdA dioxygenase family.</text>
</comment>
<evidence type="ECO:0000259" key="6">
    <source>
        <dbReference type="Pfam" id="PF02668"/>
    </source>
</evidence>
<proteinExistence type="inferred from homology"/>
<dbReference type="PANTHER" id="PTHR43779">
    <property type="entry name" value="DIOXYGENASE RV0097-RELATED"/>
    <property type="match status" value="1"/>
</dbReference>
<evidence type="ECO:0000256" key="5">
    <source>
        <dbReference type="ARBA" id="ARBA00023004"/>
    </source>
</evidence>
<keyword evidence="4" id="KW-0560">Oxidoreductase</keyword>
<protein>
    <recommendedName>
        <fullName evidence="6">TauD/TfdA-like domain-containing protein</fullName>
    </recommendedName>
</protein>
<keyword evidence="5" id="KW-0408">Iron</keyword>
<keyword evidence="2" id="KW-0479">Metal-binding</keyword>